<dbReference type="NCBIfam" id="TIGR00787">
    <property type="entry name" value="dctP"/>
    <property type="match status" value="1"/>
</dbReference>
<keyword evidence="2" id="KW-0813">Transport</keyword>
<dbReference type="Gene3D" id="3.40.190.170">
    <property type="entry name" value="Bacterial extracellular solute-binding protein, family 7"/>
    <property type="match status" value="1"/>
</dbReference>
<dbReference type="PROSITE" id="PS51257">
    <property type="entry name" value="PROKAR_LIPOPROTEIN"/>
    <property type="match status" value="1"/>
</dbReference>
<keyword evidence="3" id="KW-0732">Signal</keyword>
<protein>
    <recommendedName>
        <fullName evidence="6">Tripartite ATP-independent transporter solute receptor, DctP family</fullName>
    </recommendedName>
</protein>
<evidence type="ECO:0000256" key="2">
    <source>
        <dbReference type="ARBA" id="ARBA00022448"/>
    </source>
</evidence>
<gene>
    <name evidence="4" type="ORF">CR159_09425</name>
</gene>
<dbReference type="EMBL" id="PDNW01000006">
    <property type="protein sequence ID" value="PLC50213.1"/>
    <property type="molecule type" value="Genomic_DNA"/>
</dbReference>
<dbReference type="GO" id="GO:0030288">
    <property type="term" value="C:outer membrane-bounded periplasmic space"/>
    <property type="evidence" value="ECO:0007669"/>
    <property type="project" value="InterPro"/>
</dbReference>
<accession>A0A2N4U5C8</accession>
<evidence type="ECO:0000256" key="1">
    <source>
        <dbReference type="ARBA" id="ARBA00009023"/>
    </source>
</evidence>
<evidence type="ECO:0000256" key="3">
    <source>
        <dbReference type="ARBA" id="ARBA00022729"/>
    </source>
</evidence>
<dbReference type="PIRSF" id="PIRSF006470">
    <property type="entry name" value="DctB"/>
    <property type="match status" value="1"/>
</dbReference>
<dbReference type="AlphaFoldDB" id="A0A2N4U5C8"/>
<dbReference type="InterPro" id="IPR004682">
    <property type="entry name" value="TRAP_DctP"/>
</dbReference>
<dbReference type="InterPro" id="IPR038404">
    <property type="entry name" value="TRAP_DctP_sf"/>
</dbReference>
<dbReference type="PANTHER" id="PTHR33376:SF7">
    <property type="entry name" value="C4-DICARBOXYLATE-BINDING PROTEIN DCTB"/>
    <property type="match status" value="1"/>
</dbReference>
<reference evidence="4 5" key="1">
    <citation type="submission" date="2017-10" db="EMBL/GenBank/DDBJ databases">
        <title>Two draft genome sequences of Pusillimonas sp. strains isolated from a nitrate- and radionuclide-contaminated groundwater in Russia.</title>
        <authorList>
            <person name="Grouzdev D.S."/>
            <person name="Tourova T.P."/>
            <person name="Goeva M.A."/>
            <person name="Babich T.L."/>
            <person name="Sokolova D.S."/>
            <person name="Abdullin R."/>
            <person name="Poltaraus A.B."/>
            <person name="Toshchakov S.V."/>
            <person name="Nazina T.N."/>
        </authorList>
    </citation>
    <scope>NUCLEOTIDE SEQUENCE [LARGE SCALE GENOMIC DNA]</scope>
    <source>
        <strain evidence="4 5">JR1/69-3-13</strain>
    </source>
</reference>
<dbReference type="Proteomes" id="UP000234190">
    <property type="component" value="Unassembled WGS sequence"/>
</dbReference>
<dbReference type="PANTHER" id="PTHR33376">
    <property type="match status" value="1"/>
</dbReference>
<sequence>MNKYLSKFLPVIMMVFAVGCSDGGKPADSAGKTKDTAAAPTKTVKLTVAHVLSDTHPEHLGLVGLANDLKTQTNGSVTLNVISGGALGSENDEINQVKTGALDMALIQGISLFQGLDSRLSVEEVPFLFDTREAAYKAVDGAFGNKVSEILAGKGIHTIAYWENGFRHFTNSKRAIVKPEDMQGIKFRSAASEIRLQMFNELGASAIPMAFTELFTALQQGTVDGQENPLSIIWSSKFYEVQKYLSLSGHIWNTSVLIINPGVWDKLNPEQQKALKDLSFKHRDTVRKQIADEDAEIIEELKSKGMQVNDVDKTAFQTAVKNVRQLYVAKNGDELLKLID</sequence>
<dbReference type="Pfam" id="PF03480">
    <property type="entry name" value="DctP"/>
    <property type="match status" value="1"/>
</dbReference>
<organism evidence="4 5">
    <name type="scientific">Pollutimonas subterranea</name>
    <dbReference type="NCBI Taxonomy" id="2045210"/>
    <lineage>
        <taxon>Bacteria</taxon>
        <taxon>Pseudomonadati</taxon>
        <taxon>Pseudomonadota</taxon>
        <taxon>Betaproteobacteria</taxon>
        <taxon>Burkholderiales</taxon>
        <taxon>Alcaligenaceae</taxon>
        <taxon>Pollutimonas</taxon>
    </lineage>
</organism>
<dbReference type="RefSeq" id="WP_102073760.1">
    <property type="nucleotide sequence ID" value="NZ_PDNW01000006.1"/>
</dbReference>
<comment type="similarity">
    <text evidence="1">Belongs to the bacterial solute-binding protein 7 family.</text>
</comment>
<dbReference type="InterPro" id="IPR018389">
    <property type="entry name" value="DctP_fam"/>
</dbReference>
<keyword evidence="5" id="KW-1185">Reference proteome</keyword>
<evidence type="ECO:0000313" key="4">
    <source>
        <dbReference type="EMBL" id="PLC50213.1"/>
    </source>
</evidence>
<evidence type="ECO:0000313" key="5">
    <source>
        <dbReference type="Proteomes" id="UP000234190"/>
    </source>
</evidence>
<name>A0A2N4U5C8_9BURK</name>
<dbReference type="OrthoDB" id="9794826at2"/>
<dbReference type="NCBIfam" id="NF037995">
    <property type="entry name" value="TRAP_S1"/>
    <property type="match status" value="1"/>
</dbReference>
<evidence type="ECO:0008006" key="6">
    <source>
        <dbReference type="Google" id="ProtNLM"/>
    </source>
</evidence>
<comment type="caution">
    <text evidence="4">The sequence shown here is derived from an EMBL/GenBank/DDBJ whole genome shotgun (WGS) entry which is preliminary data.</text>
</comment>
<proteinExistence type="inferred from homology"/>
<dbReference type="GO" id="GO:0055085">
    <property type="term" value="P:transmembrane transport"/>
    <property type="evidence" value="ECO:0007669"/>
    <property type="project" value="InterPro"/>
</dbReference>